<protein>
    <submittedName>
        <fullName evidence="1">Uncharacterized protein</fullName>
    </submittedName>
</protein>
<keyword evidence="2" id="KW-1185">Reference proteome</keyword>
<comment type="caution">
    <text evidence="1">The sequence shown here is derived from an EMBL/GenBank/DDBJ whole genome shotgun (WGS) entry which is preliminary data.</text>
</comment>
<evidence type="ECO:0000313" key="1">
    <source>
        <dbReference type="EMBL" id="KAK9675270.1"/>
    </source>
</evidence>
<sequence>MRILVSFHADPSVVSALLRISAHFWDLMEATVSLISLVRRLIIILTSGFPSLWCCRLRSFLYSIFLLRLSGSISACPACLLANDVVSSVARETGLDRLPPGPAAQLFEGPSGLGGNCTPSI</sequence>
<gene>
    <name evidence="1" type="ORF">QE152_g40489</name>
</gene>
<organism evidence="1 2">
    <name type="scientific">Popillia japonica</name>
    <name type="common">Japanese beetle</name>
    <dbReference type="NCBI Taxonomy" id="7064"/>
    <lineage>
        <taxon>Eukaryota</taxon>
        <taxon>Metazoa</taxon>
        <taxon>Ecdysozoa</taxon>
        <taxon>Arthropoda</taxon>
        <taxon>Hexapoda</taxon>
        <taxon>Insecta</taxon>
        <taxon>Pterygota</taxon>
        <taxon>Neoptera</taxon>
        <taxon>Endopterygota</taxon>
        <taxon>Coleoptera</taxon>
        <taxon>Polyphaga</taxon>
        <taxon>Scarabaeiformia</taxon>
        <taxon>Scarabaeidae</taxon>
        <taxon>Rutelinae</taxon>
        <taxon>Popillia</taxon>
    </lineage>
</organism>
<dbReference type="AlphaFoldDB" id="A0AAW1HG42"/>
<proteinExistence type="predicted"/>
<reference evidence="1 2" key="1">
    <citation type="journal article" date="2024" name="BMC Genomics">
        <title>De novo assembly and annotation of Popillia japonica's genome with initial clues to its potential as an invasive pest.</title>
        <authorList>
            <person name="Cucini C."/>
            <person name="Boschi S."/>
            <person name="Funari R."/>
            <person name="Cardaioli E."/>
            <person name="Iannotti N."/>
            <person name="Marturano G."/>
            <person name="Paoli F."/>
            <person name="Bruttini M."/>
            <person name="Carapelli A."/>
            <person name="Frati F."/>
            <person name="Nardi F."/>
        </authorList>
    </citation>
    <scope>NUCLEOTIDE SEQUENCE [LARGE SCALE GENOMIC DNA]</scope>
    <source>
        <strain evidence="1">DMR45628</strain>
    </source>
</reference>
<dbReference type="Proteomes" id="UP001458880">
    <property type="component" value="Unassembled WGS sequence"/>
</dbReference>
<dbReference type="EMBL" id="JASPKY010001190">
    <property type="protein sequence ID" value="KAK9675270.1"/>
    <property type="molecule type" value="Genomic_DNA"/>
</dbReference>
<evidence type="ECO:0000313" key="2">
    <source>
        <dbReference type="Proteomes" id="UP001458880"/>
    </source>
</evidence>
<name>A0AAW1HG42_POPJA</name>
<accession>A0AAW1HG42</accession>